<dbReference type="Gene3D" id="1.10.10.2560">
    <property type="match status" value="1"/>
</dbReference>
<sequence length="122" mass="13532">MKHRSSMTVCMSVCVILTDNICFCSDRYVIDGYRNLPFPFDDVGLGREGEPMGVDMEHEMSFEGLIGMLRSWSAVVTAKERGVDLLGERVAKEMEEECGGASLVRKVTFKAFLLAGTRRADG</sequence>
<dbReference type="EMBL" id="GBRH01159392">
    <property type="protein sequence ID" value="JAE38504.1"/>
    <property type="molecule type" value="Transcribed_RNA"/>
</dbReference>
<dbReference type="AlphaFoldDB" id="A0A0A9HRQ0"/>
<evidence type="ECO:0000256" key="1">
    <source>
        <dbReference type="SAM" id="SignalP"/>
    </source>
</evidence>
<proteinExistence type="predicted"/>
<protein>
    <submittedName>
        <fullName evidence="2">Uncharacterized protein</fullName>
    </submittedName>
</protein>
<reference evidence="2" key="2">
    <citation type="journal article" date="2015" name="Data Brief">
        <title>Shoot transcriptome of the giant reed, Arundo donax.</title>
        <authorList>
            <person name="Barrero R.A."/>
            <person name="Guerrero F.D."/>
            <person name="Moolhuijzen P."/>
            <person name="Goolsby J.A."/>
            <person name="Tidwell J."/>
            <person name="Bellgard S.E."/>
            <person name="Bellgard M.I."/>
        </authorList>
    </citation>
    <scope>NUCLEOTIDE SEQUENCE</scope>
    <source>
        <tissue evidence="2">Shoot tissue taken approximately 20 cm above the soil surface</tissue>
    </source>
</reference>
<keyword evidence="1" id="KW-0732">Signal</keyword>
<name>A0A0A9HRQ0_ARUDO</name>
<accession>A0A0A9HRQ0</accession>
<feature type="signal peptide" evidence="1">
    <location>
        <begin position="1"/>
        <end position="18"/>
    </location>
</feature>
<feature type="chain" id="PRO_5002048348" evidence="1">
    <location>
        <begin position="19"/>
        <end position="122"/>
    </location>
</feature>
<organism evidence="2">
    <name type="scientific">Arundo donax</name>
    <name type="common">Giant reed</name>
    <name type="synonym">Donax arundinaceus</name>
    <dbReference type="NCBI Taxonomy" id="35708"/>
    <lineage>
        <taxon>Eukaryota</taxon>
        <taxon>Viridiplantae</taxon>
        <taxon>Streptophyta</taxon>
        <taxon>Embryophyta</taxon>
        <taxon>Tracheophyta</taxon>
        <taxon>Spermatophyta</taxon>
        <taxon>Magnoliopsida</taxon>
        <taxon>Liliopsida</taxon>
        <taxon>Poales</taxon>
        <taxon>Poaceae</taxon>
        <taxon>PACMAD clade</taxon>
        <taxon>Arundinoideae</taxon>
        <taxon>Arundineae</taxon>
        <taxon>Arundo</taxon>
    </lineage>
</organism>
<reference evidence="2" key="1">
    <citation type="submission" date="2014-09" db="EMBL/GenBank/DDBJ databases">
        <authorList>
            <person name="Magalhaes I.L.F."/>
            <person name="Oliveira U."/>
            <person name="Santos F.R."/>
            <person name="Vidigal T.H.D.A."/>
            <person name="Brescovit A.D."/>
            <person name="Santos A.J."/>
        </authorList>
    </citation>
    <scope>NUCLEOTIDE SEQUENCE</scope>
    <source>
        <tissue evidence="2">Shoot tissue taken approximately 20 cm above the soil surface</tissue>
    </source>
</reference>
<dbReference type="PANTHER" id="PTHR44575:SF2">
    <property type="entry name" value="OS01G0589200 PROTEIN"/>
    <property type="match status" value="1"/>
</dbReference>
<dbReference type="PANTHER" id="PTHR44575">
    <property type="entry name" value="OS01G0589200 PROTEIN"/>
    <property type="match status" value="1"/>
</dbReference>
<evidence type="ECO:0000313" key="2">
    <source>
        <dbReference type="EMBL" id="JAE38504.1"/>
    </source>
</evidence>